<proteinExistence type="inferred from homology"/>
<keyword evidence="3" id="KW-0067">ATP-binding</keyword>
<evidence type="ECO:0000313" key="6">
    <source>
        <dbReference type="Proteomes" id="UP000290092"/>
    </source>
</evidence>
<dbReference type="AlphaFoldDB" id="A0AAX2AHP9"/>
<evidence type="ECO:0000256" key="3">
    <source>
        <dbReference type="ARBA" id="ARBA00022840"/>
    </source>
</evidence>
<dbReference type="Proteomes" id="UP000290092">
    <property type="component" value="Unassembled WGS sequence"/>
</dbReference>
<dbReference type="Pfam" id="PF00437">
    <property type="entry name" value="T2SSE"/>
    <property type="match status" value="1"/>
</dbReference>
<evidence type="ECO:0000313" key="5">
    <source>
        <dbReference type="EMBL" id="RXK16160.1"/>
    </source>
</evidence>
<name>A0AAX2AHP9_9BACT</name>
<dbReference type="InterPro" id="IPR001482">
    <property type="entry name" value="T2SS/T4SS_dom"/>
</dbReference>
<dbReference type="Gene3D" id="3.40.50.300">
    <property type="entry name" value="P-loop containing nucleotide triphosphate hydrolases"/>
    <property type="match status" value="1"/>
</dbReference>
<sequence length="458" mass="52836">MNKEFYELIIDYNFVKKYDVKALEKALILPFFEDEIYTSCAVCKKSDIKFAKTCFFNITKFLEFKSEEILFYLSDIEKRIALYNLSLEVVKTNSTQECIEEFLTLLLDFSIEKRASDIHFETHNDYLCIKFRIDGKLKHIINFHKNFYKVISSIIKLKASLDITQYKLALDGRFSKSIQNSIYDFRVSILPTLYGESIVLRILDNKTIDKKLNALEFSSNIFKSLEEISSLTQGLVLVCGPTGSGKTTTLYSLLKSLDYKNKKIITVEEPVEYKIKNICQINIDKKRGLSFNSVLKNILRQDPDIIFIGEIRDSLSLQIAIQASLTGHLVLSTIHSSNALNAISRLLDLKCQNFLLSSTLKYIFYQRLVLKVCPFCNFKGCYKCNYTKYLGRTVIAEVIKIDEVLSSLISKNETFDSFKTYLNTIKFKNILDDAKEKVKKSLTTLDEVYKVLGFEDEV</sequence>
<reference evidence="5 6" key="1">
    <citation type="submission" date="2017-09" db="EMBL/GenBank/DDBJ databases">
        <title>Genomics of the genus Arcobacter.</title>
        <authorList>
            <person name="Perez-Cataluna A."/>
            <person name="Figueras M.J."/>
            <person name="Salas-Masso N."/>
        </authorList>
    </citation>
    <scope>NUCLEOTIDE SEQUENCE [LARGE SCALE GENOMIC DNA]</scope>
    <source>
        <strain evidence="5 6">CECT 7386</strain>
    </source>
</reference>
<evidence type="ECO:0000256" key="2">
    <source>
        <dbReference type="ARBA" id="ARBA00022741"/>
    </source>
</evidence>
<comment type="similarity">
    <text evidence="1">Belongs to the GSP E family.</text>
</comment>
<protein>
    <submittedName>
        <fullName evidence="5">Transformation system protein</fullName>
    </submittedName>
</protein>
<dbReference type="KEGG" id="amyt:AMYT_2105"/>
<dbReference type="SUPFAM" id="SSF52540">
    <property type="entry name" value="P-loop containing nucleoside triphosphate hydrolases"/>
    <property type="match status" value="1"/>
</dbReference>
<keyword evidence="6" id="KW-1185">Reference proteome</keyword>
<comment type="caution">
    <text evidence="5">The sequence shown here is derived from an EMBL/GenBank/DDBJ whole genome shotgun (WGS) entry which is preliminary data.</text>
</comment>
<evidence type="ECO:0000259" key="4">
    <source>
        <dbReference type="SMART" id="SM00382"/>
    </source>
</evidence>
<dbReference type="GO" id="GO:0005524">
    <property type="term" value="F:ATP binding"/>
    <property type="evidence" value="ECO:0007669"/>
    <property type="project" value="UniProtKB-KW"/>
</dbReference>
<accession>A0AAX2AHP9</accession>
<feature type="domain" description="AAA+ ATPase" evidence="4">
    <location>
        <begin position="232"/>
        <end position="374"/>
    </location>
</feature>
<dbReference type="GO" id="GO:0005886">
    <property type="term" value="C:plasma membrane"/>
    <property type="evidence" value="ECO:0007669"/>
    <property type="project" value="TreeGrafter"/>
</dbReference>
<dbReference type="SMART" id="SM00382">
    <property type="entry name" value="AAA"/>
    <property type="match status" value="1"/>
</dbReference>
<evidence type="ECO:0000256" key="1">
    <source>
        <dbReference type="ARBA" id="ARBA00006611"/>
    </source>
</evidence>
<dbReference type="InterPro" id="IPR003593">
    <property type="entry name" value="AAA+_ATPase"/>
</dbReference>
<keyword evidence="2" id="KW-0547">Nucleotide-binding</keyword>
<dbReference type="CDD" id="cd01129">
    <property type="entry name" value="PulE-GspE-like"/>
    <property type="match status" value="1"/>
</dbReference>
<gene>
    <name evidence="5" type="ORF">CP985_04730</name>
</gene>
<dbReference type="PANTHER" id="PTHR30258:SF1">
    <property type="entry name" value="PROTEIN TRANSPORT PROTEIN HOFB HOMOLOG"/>
    <property type="match status" value="1"/>
</dbReference>
<dbReference type="InterPro" id="IPR027417">
    <property type="entry name" value="P-loop_NTPase"/>
</dbReference>
<dbReference type="EMBL" id="NXID01000013">
    <property type="protein sequence ID" value="RXK16160.1"/>
    <property type="molecule type" value="Genomic_DNA"/>
</dbReference>
<dbReference type="GO" id="GO:0016887">
    <property type="term" value="F:ATP hydrolysis activity"/>
    <property type="evidence" value="ECO:0007669"/>
    <property type="project" value="TreeGrafter"/>
</dbReference>
<dbReference type="Gene3D" id="3.30.450.90">
    <property type="match status" value="1"/>
</dbReference>
<dbReference type="RefSeq" id="WP_114842483.1">
    <property type="nucleotide sequence ID" value="NZ_CP031219.1"/>
</dbReference>
<dbReference type="PANTHER" id="PTHR30258">
    <property type="entry name" value="TYPE II SECRETION SYSTEM PROTEIN GSPE-RELATED"/>
    <property type="match status" value="1"/>
</dbReference>
<organism evidence="5 6">
    <name type="scientific">Malaciobacter mytili LMG 24559</name>
    <dbReference type="NCBI Taxonomy" id="1032238"/>
    <lineage>
        <taxon>Bacteria</taxon>
        <taxon>Pseudomonadati</taxon>
        <taxon>Campylobacterota</taxon>
        <taxon>Epsilonproteobacteria</taxon>
        <taxon>Campylobacterales</taxon>
        <taxon>Arcobacteraceae</taxon>
        <taxon>Malaciobacter</taxon>
    </lineage>
</organism>